<feature type="transmembrane region" description="Helical" evidence="1">
    <location>
        <begin position="45"/>
        <end position="74"/>
    </location>
</feature>
<sequence>MTRVAALKPIPLHREVFDAELDVFDAAVAPEPPNPLGVVGRVAEWLFGAATLTLGLALLTAVPLGQVLVLGYLLEVTGRVARTGRLRDGLIGVRTAARLGGAALGAGVLWVPLYVVSGIAESARIIDPAGTPVRLWEGLLLALMAVYVLHVAGALVRGGRLRHFLHPLNIPWLGLKLMRGSLYSDCRDRLWGSLVRLRLRHYFSLGVRGYLGAFLWLVVPLALLGSGHRLPLLGILGAGLLGIVVLYLPQLQARFARDNQLRAYREWLSVRRDFGRAPLAFAFAVWVQLLAASPLYLLKIEAIPRDLIFLEGFVFLAFMFPARLVTGWAYARAGRRDEPRHFVFRWLGRLVVLPVVVAYVGVVFTSQHIGWHGVSSLYEQHAFLLPVPFTDVDAK</sequence>
<organism evidence="2 3">
    <name type="scientific">Urbifossiella limnaea</name>
    <dbReference type="NCBI Taxonomy" id="2528023"/>
    <lineage>
        <taxon>Bacteria</taxon>
        <taxon>Pseudomonadati</taxon>
        <taxon>Planctomycetota</taxon>
        <taxon>Planctomycetia</taxon>
        <taxon>Gemmatales</taxon>
        <taxon>Gemmataceae</taxon>
        <taxon>Urbifossiella</taxon>
    </lineage>
</organism>
<dbReference type="KEGG" id="uli:ETAA1_42000"/>
<keyword evidence="1" id="KW-0812">Transmembrane</keyword>
<dbReference type="Proteomes" id="UP000319576">
    <property type="component" value="Chromosome"/>
</dbReference>
<feature type="transmembrane region" description="Helical" evidence="1">
    <location>
        <begin position="308"/>
        <end position="331"/>
    </location>
</feature>
<proteinExistence type="predicted"/>
<dbReference type="RefSeq" id="WP_145241781.1">
    <property type="nucleotide sequence ID" value="NZ_CP036273.1"/>
</dbReference>
<feature type="transmembrane region" description="Helical" evidence="1">
    <location>
        <begin position="230"/>
        <end position="248"/>
    </location>
</feature>
<evidence type="ECO:0000313" key="3">
    <source>
        <dbReference type="Proteomes" id="UP000319576"/>
    </source>
</evidence>
<name>A0A517XXN0_9BACT</name>
<evidence type="ECO:0000256" key="1">
    <source>
        <dbReference type="SAM" id="Phobius"/>
    </source>
</evidence>
<evidence type="ECO:0008006" key="4">
    <source>
        <dbReference type="Google" id="ProtNLM"/>
    </source>
</evidence>
<dbReference type="EMBL" id="CP036273">
    <property type="protein sequence ID" value="QDU22223.1"/>
    <property type="molecule type" value="Genomic_DNA"/>
</dbReference>
<feature type="transmembrane region" description="Helical" evidence="1">
    <location>
        <begin position="95"/>
        <end position="115"/>
    </location>
</feature>
<feature type="transmembrane region" description="Helical" evidence="1">
    <location>
        <begin position="135"/>
        <end position="156"/>
    </location>
</feature>
<keyword evidence="1" id="KW-0472">Membrane</keyword>
<gene>
    <name evidence="2" type="ORF">ETAA1_42000</name>
</gene>
<keyword evidence="1" id="KW-1133">Transmembrane helix</keyword>
<feature type="transmembrane region" description="Helical" evidence="1">
    <location>
        <begin position="277"/>
        <end position="296"/>
    </location>
</feature>
<accession>A0A517XXN0</accession>
<feature type="transmembrane region" description="Helical" evidence="1">
    <location>
        <begin position="343"/>
        <end position="364"/>
    </location>
</feature>
<dbReference type="AlphaFoldDB" id="A0A517XXN0"/>
<evidence type="ECO:0000313" key="2">
    <source>
        <dbReference type="EMBL" id="QDU22223.1"/>
    </source>
</evidence>
<dbReference type="OrthoDB" id="267627at2"/>
<protein>
    <recommendedName>
        <fullName evidence="4">DUF4013 domain-containing protein</fullName>
    </recommendedName>
</protein>
<feature type="transmembrane region" description="Helical" evidence="1">
    <location>
        <begin position="205"/>
        <end position="224"/>
    </location>
</feature>
<reference evidence="2 3" key="1">
    <citation type="submission" date="2019-02" db="EMBL/GenBank/DDBJ databases">
        <title>Deep-cultivation of Planctomycetes and their phenomic and genomic characterization uncovers novel biology.</title>
        <authorList>
            <person name="Wiegand S."/>
            <person name="Jogler M."/>
            <person name="Boedeker C."/>
            <person name="Pinto D."/>
            <person name="Vollmers J."/>
            <person name="Rivas-Marin E."/>
            <person name="Kohn T."/>
            <person name="Peeters S.H."/>
            <person name="Heuer A."/>
            <person name="Rast P."/>
            <person name="Oberbeckmann S."/>
            <person name="Bunk B."/>
            <person name="Jeske O."/>
            <person name="Meyerdierks A."/>
            <person name="Storesund J.E."/>
            <person name="Kallscheuer N."/>
            <person name="Luecker S."/>
            <person name="Lage O.M."/>
            <person name="Pohl T."/>
            <person name="Merkel B.J."/>
            <person name="Hornburger P."/>
            <person name="Mueller R.-W."/>
            <person name="Bruemmer F."/>
            <person name="Labrenz M."/>
            <person name="Spormann A.M."/>
            <person name="Op den Camp H."/>
            <person name="Overmann J."/>
            <person name="Amann R."/>
            <person name="Jetten M.S.M."/>
            <person name="Mascher T."/>
            <person name="Medema M.H."/>
            <person name="Devos D.P."/>
            <person name="Kaster A.-K."/>
            <person name="Ovreas L."/>
            <person name="Rohde M."/>
            <person name="Galperin M.Y."/>
            <person name="Jogler C."/>
        </authorList>
    </citation>
    <scope>NUCLEOTIDE SEQUENCE [LARGE SCALE GENOMIC DNA]</scope>
    <source>
        <strain evidence="2 3">ETA_A1</strain>
    </source>
</reference>
<keyword evidence="3" id="KW-1185">Reference proteome</keyword>